<evidence type="ECO:0000313" key="9">
    <source>
        <dbReference type="Proteomes" id="UP001085076"/>
    </source>
</evidence>
<proteinExistence type="inferred from homology"/>
<dbReference type="GO" id="GO:0005634">
    <property type="term" value="C:nucleus"/>
    <property type="evidence" value="ECO:0007669"/>
    <property type="project" value="TreeGrafter"/>
</dbReference>
<dbReference type="InterPro" id="IPR048362">
    <property type="entry name" value="PARG_helical"/>
</dbReference>
<protein>
    <recommendedName>
        <fullName evidence="2">poly(ADP-ribose) glycohydrolase</fullName>
        <ecNumber evidence="2">3.2.1.143</ecNumber>
    </recommendedName>
</protein>
<keyword evidence="3" id="KW-0378">Hydrolase</keyword>
<feature type="binding site" evidence="5">
    <location>
        <position position="326"/>
    </location>
    <ligand>
        <name>substrate</name>
    </ligand>
</feature>
<feature type="domain" description="PARG helical" evidence="7">
    <location>
        <begin position="86"/>
        <end position="219"/>
    </location>
</feature>
<dbReference type="AlphaFoldDB" id="A0A9D5CFU8"/>
<reference evidence="8" key="1">
    <citation type="submission" date="2021-03" db="EMBL/GenBank/DDBJ databases">
        <authorList>
            <person name="Li Z."/>
            <person name="Yang C."/>
        </authorList>
    </citation>
    <scope>NUCLEOTIDE SEQUENCE</scope>
    <source>
        <strain evidence="8">Dzin_1.0</strain>
        <tissue evidence="8">Leaf</tissue>
    </source>
</reference>
<dbReference type="EC" id="3.2.1.143" evidence="2"/>
<dbReference type="PANTHER" id="PTHR12837:SF0">
    <property type="entry name" value="POLY(ADP-RIBOSE) GLYCOHYDROLASE"/>
    <property type="match status" value="1"/>
</dbReference>
<dbReference type="GO" id="GO:0005737">
    <property type="term" value="C:cytoplasm"/>
    <property type="evidence" value="ECO:0007669"/>
    <property type="project" value="TreeGrafter"/>
</dbReference>
<name>A0A9D5CFU8_9LILI</name>
<dbReference type="InterPro" id="IPR046372">
    <property type="entry name" value="PARG_cat_C"/>
</dbReference>
<feature type="domain" description="PARG catalytic Macro" evidence="6">
    <location>
        <begin position="238"/>
        <end position="453"/>
    </location>
</feature>
<evidence type="ECO:0000259" key="6">
    <source>
        <dbReference type="Pfam" id="PF05028"/>
    </source>
</evidence>
<dbReference type="InterPro" id="IPR007724">
    <property type="entry name" value="Poly_GlycHdrlase"/>
</dbReference>
<dbReference type="Proteomes" id="UP001085076">
    <property type="component" value="Miscellaneous, Linkage group lg05"/>
</dbReference>
<gene>
    <name evidence="8" type="ORF">J5N97_020148</name>
</gene>
<keyword evidence="9" id="KW-1185">Reference proteome</keyword>
<sequence length="513" mass="58398">MTEGRRDLGSILSFIPLIHRSSVLFWPSKAHEILKTISRGPDHSRVDSGEVLFDAILNLRDAVGLSDDILASNAADSYALFFDELMSRMDSRMWFGEVVPWLARLLLRLPSLLETHYQDLVEKFGEKQAGLRIVDQQEAGIVILSQELVAALLACSLFCLFPIAGRVGKNLPSTINFDYLFAALHPNTRQSQEQKIKCLIHYFERICQCIPTGYVSFERKVLSVEPRFEGMTYPEAGFWRNSSISLCPFEVFTMGFIEDQNHEALEVDFANEFLGGGALHMGCVQEEIRFMISPELIAGMLFMASMKKNEAIEIVGAERFSSYMGYGSSFRFVGDFLDQKPVDLMGRRKTRIVAIDALYNPRLRQYRVEELLRETNKAFCGFSDQSKYLCYLKIFQEAGNNTSMPLGLTNSLPEGTEPFKRDPEIKSIIQWLAASQALRSFIHYYTFGEAALQRLEQVTRWILLHGWTVGDLWSILVEYSAQRSNREINIGFFAWLLPLLNHSPEDSSSLMSE</sequence>
<evidence type="ECO:0000313" key="8">
    <source>
        <dbReference type="EMBL" id="KAJ0972189.1"/>
    </source>
</evidence>
<comment type="caution">
    <text evidence="8">The sequence shown here is derived from an EMBL/GenBank/DDBJ whole genome shotgun (WGS) entry which is preliminary data.</text>
</comment>
<feature type="active site" evidence="4">
    <location>
        <position position="268"/>
    </location>
</feature>
<dbReference type="GO" id="GO:0005975">
    <property type="term" value="P:carbohydrate metabolic process"/>
    <property type="evidence" value="ECO:0007669"/>
    <property type="project" value="InterPro"/>
</dbReference>
<dbReference type="GO" id="GO:0009225">
    <property type="term" value="P:nucleotide-sugar metabolic process"/>
    <property type="evidence" value="ECO:0007669"/>
    <property type="project" value="TreeGrafter"/>
</dbReference>
<dbReference type="GO" id="GO:0004649">
    <property type="term" value="F:poly(ADP-ribose) glycohydrolase activity"/>
    <property type="evidence" value="ECO:0007669"/>
    <property type="project" value="UniProtKB-EC"/>
</dbReference>
<dbReference type="GO" id="GO:0006282">
    <property type="term" value="P:regulation of DNA repair"/>
    <property type="evidence" value="ECO:0007669"/>
    <property type="project" value="InterPro"/>
</dbReference>
<dbReference type="EMBL" id="JAGGNH010000005">
    <property type="protein sequence ID" value="KAJ0972189.1"/>
    <property type="molecule type" value="Genomic_DNA"/>
</dbReference>
<dbReference type="PANTHER" id="PTHR12837">
    <property type="entry name" value="POLY ADP-RIBOSE GLYCOHYDROLASE"/>
    <property type="match status" value="1"/>
</dbReference>
<dbReference type="Pfam" id="PF05028">
    <property type="entry name" value="PARG_cat_C"/>
    <property type="match status" value="1"/>
</dbReference>
<dbReference type="GO" id="GO:1990966">
    <property type="term" value="P:ATP generation from poly-ADP-D-ribose"/>
    <property type="evidence" value="ECO:0007669"/>
    <property type="project" value="TreeGrafter"/>
</dbReference>
<feature type="binding site" evidence="5">
    <location>
        <position position="271"/>
    </location>
    <ligand>
        <name>substrate</name>
    </ligand>
</feature>
<evidence type="ECO:0000256" key="3">
    <source>
        <dbReference type="ARBA" id="ARBA00022801"/>
    </source>
</evidence>
<organism evidence="8 9">
    <name type="scientific">Dioscorea zingiberensis</name>
    <dbReference type="NCBI Taxonomy" id="325984"/>
    <lineage>
        <taxon>Eukaryota</taxon>
        <taxon>Viridiplantae</taxon>
        <taxon>Streptophyta</taxon>
        <taxon>Embryophyta</taxon>
        <taxon>Tracheophyta</taxon>
        <taxon>Spermatophyta</taxon>
        <taxon>Magnoliopsida</taxon>
        <taxon>Liliopsida</taxon>
        <taxon>Dioscoreales</taxon>
        <taxon>Dioscoreaceae</taxon>
        <taxon>Dioscorea</taxon>
    </lineage>
</organism>
<evidence type="ECO:0000256" key="5">
    <source>
        <dbReference type="PIRSR" id="PIRSR607724-2"/>
    </source>
</evidence>
<comment type="similarity">
    <text evidence="1">Belongs to the poly(ADP-ribose) glycohydrolase family.</text>
</comment>
<feature type="binding site" evidence="5">
    <location>
        <position position="285"/>
    </location>
    <ligand>
        <name>substrate</name>
    </ligand>
</feature>
<feature type="active site" evidence="4">
    <location>
        <position position="286"/>
    </location>
</feature>
<evidence type="ECO:0000256" key="2">
    <source>
        <dbReference type="ARBA" id="ARBA00012255"/>
    </source>
</evidence>
<dbReference type="OrthoDB" id="1937899at2759"/>
<evidence type="ECO:0000259" key="7">
    <source>
        <dbReference type="Pfam" id="PF20811"/>
    </source>
</evidence>
<dbReference type="Pfam" id="PF20811">
    <property type="entry name" value="PARG_cat_N"/>
    <property type="match status" value="1"/>
</dbReference>
<feature type="active site" evidence="4">
    <location>
        <position position="287"/>
    </location>
</feature>
<reference evidence="8" key="2">
    <citation type="journal article" date="2022" name="Hortic Res">
        <title>The genome of Dioscorea zingiberensis sheds light on the biosynthesis, origin and evolution of the medicinally important diosgenin saponins.</title>
        <authorList>
            <person name="Li Y."/>
            <person name="Tan C."/>
            <person name="Li Z."/>
            <person name="Guo J."/>
            <person name="Li S."/>
            <person name="Chen X."/>
            <person name="Wang C."/>
            <person name="Dai X."/>
            <person name="Yang H."/>
            <person name="Song W."/>
            <person name="Hou L."/>
            <person name="Xu J."/>
            <person name="Tong Z."/>
            <person name="Xu A."/>
            <person name="Yuan X."/>
            <person name="Wang W."/>
            <person name="Yang Q."/>
            <person name="Chen L."/>
            <person name="Sun Z."/>
            <person name="Wang K."/>
            <person name="Pan B."/>
            <person name="Chen J."/>
            <person name="Bao Y."/>
            <person name="Liu F."/>
            <person name="Qi X."/>
            <person name="Gang D.R."/>
            <person name="Wen J."/>
            <person name="Li J."/>
        </authorList>
    </citation>
    <scope>NUCLEOTIDE SEQUENCE</scope>
    <source>
        <strain evidence="8">Dzin_1.0</strain>
    </source>
</reference>
<evidence type="ECO:0000256" key="4">
    <source>
        <dbReference type="PIRSR" id="PIRSR607724-1"/>
    </source>
</evidence>
<evidence type="ECO:0000256" key="1">
    <source>
        <dbReference type="ARBA" id="ARBA00009545"/>
    </source>
</evidence>
<accession>A0A9D5CFU8</accession>